<feature type="region of interest" description="Disordered" evidence="1">
    <location>
        <begin position="555"/>
        <end position="686"/>
    </location>
</feature>
<feature type="compositionally biased region" description="Low complexity" evidence="1">
    <location>
        <begin position="835"/>
        <end position="846"/>
    </location>
</feature>
<dbReference type="PANTHER" id="PTHR11102">
    <property type="entry name" value="SEL-1-LIKE PROTEIN"/>
    <property type="match status" value="1"/>
</dbReference>
<feature type="compositionally biased region" description="Basic and acidic residues" evidence="1">
    <location>
        <begin position="742"/>
        <end position="753"/>
    </location>
</feature>
<dbReference type="Pfam" id="PF01471">
    <property type="entry name" value="PG_binding_1"/>
    <property type="match status" value="1"/>
</dbReference>
<sequence>MARASSLSEPQDYAIEPQPGEWQALRGELVALLDQVEGRFTQAEPPAAYQGLSQKVRNLRDQVDGTSGVVRRREALQTVKRAVDRFSEPEEPQADAPTGLHAAIDEIRNRQFSAPAAAVARHNGQAANAESPQLSEMTALVQGLSGRLGGLETELRAQRANNGNVQEVASQVEQLTQVVELLAGAVGETGQVKRLEAQIAGLAKLIGDGPKVDLSAINQRLDDVSTTVGKLAELQAQQMEREVVRQERDTLAADFGVGQAADNGEALAAIESSVRNVYDRIDSIERNVTLSSGEFERLTAEMAAFTQAVRDKDVLPEALIEKIDALQARIDGFESMNGDVAGLKSDVSALRGTILSGVAPRFDKIETQIEALSSKLDLPREDPGVGQIENQLKALVARMDETGAQLNGLTTLYKTPAPEPKPVPEPDFEALATLVAHRTFEAATRDAPAPGGVDQESIDALEQRMSAMFNTAGKDTAERLAKLEAALAKRASEAAANAAAAKPPQARAAQAAAPGVKAKSQPQRQAAAAPAKAAPSQPAEAEALDTMLAALSATGPRAATRPDTMPNNPSEDAPLRDPGFAAAEPAAPQAARRAHPGIEKRTNRLPPEVVAQMEYDAESVERPPRPQSSFDAPADDPFSPTAASDAETNAPSVGASAASTSTFVAAARRAQRAKQESTPAVMSNSIIGRALARVKANTADVGATGDEDDAGDAPDMVKKKRSLFGRKPKADKPQEAEIETSEDNRDQEPERAPKAARFLGRRKEPSIETPDAVAQDQLDDGVTAEGFDLSEDEQDNPGFLMRHRRTLLLAAALAVVSMLAINLVLQRGGPAENTAPVPAAGADAPAKTSMLDGTIDPTNLPTEPRVISMVDSSTVGSIDPANTTRFTRATSAMPDALQATPADEASATDITIKPVDALKPGQPITTQTAALADPASSSTGSASGAAAFELAPESIGPLPLREAAAKGDARAQFEIGAIYSEGHAVTQDYDSAATWYERAAAQGFAPAQYRLGNLYENGNGVEKNIEQAKLWYQRSAEAGNRMAMHNLAALYASGQLGDQKFDMAAEWFERAANRDMIDSQFNLGMLHARGLGVKQDLEQSFKWFSLAARNGDADAIKARDDIARSLDADAVKAVNAEIGNWKPAEIDLAANFAPIGTWSASFDPGETIKTKAVVSKVQTALLNLGFDVGTPDGVVGPKTADAIKAFERETGMSQTGAINPRLLAVLGSQPV</sequence>
<dbReference type="SUPFAM" id="SSF47090">
    <property type="entry name" value="PGBD-like"/>
    <property type="match status" value="1"/>
</dbReference>
<evidence type="ECO:0000256" key="1">
    <source>
        <dbReference type="SAM" id="MobiDB-lite"/>
    </source>
</evidence>
<dbReference type="RefSeq" id="WP_282212585.1">
    <property type="nucleotide sequence ID" value="NZ_CP118247.1"/>
</dbReference>
<feature type="region of interest" description="Disordered" evidence="1">
    <location>
        <begin position="498"/>
        <end position="542"/>
    </location>
</feature>
<reference evidence="3 4" key="1">
    <citation type="submission" date="2023-02" db="EMBL/GenBank/DDBJ databases">
        <title>Devosia chondri sp. nov., isolated from the phycosphere of marine algae.</title>
        <authorList>
            <person name="Kim J.M."/>
            <person name="Lee J.K."/>
            <person name="Choi B.J."/>
            <person name="Bayburt H."/>
            <person name="Jeon C.O."/>
        </authorList>
    </citation>
    <scope>NUCLEOTIDE SEQUENCE [LARGE SCALE GENOMIC DNA]</scope>
    <source>
        <strain evidence="3 4">G2-5</strain>
    </source>
</reference>
<proteinExistence type="predicted"/>
<dbReference type="InterPro" id="IPR036365">
    <property type="entry name" value="PGBD-like_sf"/>
</dbReference>
<feature type="compositionally biased region" description="Low complexity" evidence="1">
    <location>
        <begin position="581"/>
        <end position="591"/>
    </location>
</feature>
<feature type="domain" description="Peptidoglycan binding-like" evidence="2">
    <location>
        <begin position="1174"/>
        <end position="1226"/>
    </location>
</feature>
<dbReference type="SUPFAM" id="SSF81901">
    <property type="entry name" value="HCP-like"/>
    <property type="match status" value="1"/>
</dbReference>
<dbReference type="Proteomes" id="UP001222118">
    <property type="component" value="Chromosome"/>
</dbReference>
<dbReference type="Pfam" id="PF08238">
    <property type="entry name" value="Sel1"/>
    <property type="match status" value="4"/>
</dbReference>
<protein>
    <submittedName>
        <fullName evidence="3">Peptidoglycan-binding protein</fullName>
    </submittedName>
</protein>
<feature type="compositionally biased region" description="Polar residues" evidence="1">
    <location>
        <begin position="676"/>
        <end position="686"/>
    </location>
</feature>
<evidence type="ECO:0000259" key="2">
    <source>
        <dbReference type="Pfam" id="PF01471"/>
    </source>
</evidence>
<dbReference type="InterPro" id="IPR050767">
    <property type="entry name" value="Sel1_AlgK"/>
</dbReference>
<feature type="compositionally biased region" description="Low complexity" evidence="1">
    <location>
        <begin position="650"/>
        <end position="668"/>
    </location>
</feature>
<dbReference type="EMBL" id="CP118247">
    <property type="protein sequence ID" value="WDR07072.1"/>
    <property type="molecule type" value="Genomic_DNA"/>
</dbReference>
<dbReference type="InterPro" id="IPR011990">
    <property type="entry name" value="TPR-like_helical_dom_sf"/>
</dbReference>
<dbReference type="Gene3D" id="1.10.101.10">
    <property type="entry name" value="PGBD-like superfamily/PGBD"/>
    <property type="match status" value="1"/>
</dbReference>
<feature type="compositionally biased region" description="Low complexity" evidence="1">
    <location>
        <begin position="498"/>
        <end position="541"/>
    </location>
</feature>
<evidence type="ECO:0000313" key="3">
    <source>
        <dbReference type="EMBL" id="WDR07072.1"/>
    </source>
</evidence>
<dbReference type="InterPro" id="IPR006597">
    <property type="entry name" value="Sel1-like"/>
</dbReference>
<dbReference type="InterPro" id="IPR036366">
    <property type="entry name" value="PGBDSf"/>
</dbReference>
<dbReference type="InterPro" id="IPR002477">
    <property type="entry name" value="Peptidoglycan-bd-like"/>
</dbReference>
<dbReference type="Gene3D" id="1.25.40.10">
    <property type="entry name" value="Tetratricopeptide repeat domain"/>
    <property type="match status" value="1"/>
</dbReference>
<dbReference type="SMART" id="SM00671">
    <property type="entry name" value="SEL1"/>
    <property type="match status" value="4"/>
</dbReference>
<accession>A0ABY7Z0L6</accession>
<gene>
    <name evidence="3" type="ORF">PSQ90_06445</name>
</gene>
<name>A0ABY7Z0L6_9HYPH</name>
<dbReference type="PANTHER" id="PTHR11102:SF160">
    <property type="entry name" value="ERAD-ASSOCIATED E3 UBIQUITIN-PROTEIN LIGASE COMPONENT HRD3"/>
    <property type="match status" value="1"/>
</dbReference>
<feature type="region of interest" description="Disordered" evidence="1">
    <location>
        <begin position="833"/>
        <end position="863"/>
    </location>
</feature>
<organism evidence="3 4">
    <name type="scientific">Devosia rhodophyticola</name>
    <dbReference type="NCBI Taxonomy" id="3026423"/>
    <lineage>
        <taxon>Bacteria</taxon>
        <taxon>Pseudomonadati</taxon>
        <taxon>Pseudomonadota</taxon>
        <taxon>Alphaproteobacteria</taxon>
        <taxon>Hyphomicrobiales</taxon>
        <taxon>Devosiaceae</taxon>
        <taxon>Devosia</taxon>
    </lineage>
</organism>
<evidence type="ECO:0000313" key="4">
    <source>
        <dbReference type="Proteomes" id="UP001222118"/>
    </source>
</evidence>
<feature type="region of interest" description="Disordered" evidence="1">
    <location>
        <begin position="721"/>
        <end position="778"/>
    </location>
</feature>
<keyword evidence="4" id="KW-1185">Reference proteome</keyword>